<dbReference type="EMBL" id="PDJI01000004">
    <property type="protein sequence ID" value="PFG39548.1"/>
    <property type="molecule type" value="Genomic_DNA"/>
</dbReference>
<protein>
    <submittedName>
        <fullName evidence="1">Uncharacterized protein</fullName>
    </submittedName>
</protein>
<dbReference type="OrthoDB" id="9911007at2"/>
<dbReference type="Proteomes" id="UP000222106">
    <property type="component" value="Unassembled WGS sequence"/>
</dbReference>
<dbReference type="AlphaFoldDB" id="A0A2A9EKW7"/>
<gene>
    <name evidence="1" type="ORF">ATJ97_2057</name>
</gene>
<proteinExistence type="predicted"/>
<sequence length="61" mass="7238">MATTTTEQSTLTYAEAAYLMWLEWEEERHRDGAPQMMPWDEMSESFRRLLVTGRYGHRLAV</sequence>
<name>A0A2A9EKW7_9MICO</name>
<organism evidence="1 2">
    <name type="scientific">Georgenia soli</name>
    <dbReference type="NCBI Taxonomy" id="638953"/>
    <lineage>
        <taxon>Bacteria</taxon>
        <taxon>Bacillati</taxon>
        <taxon>Actinomycetota</taxon>
        <taxon>Actinomycetes</taxon>
        <taxon>Micrococcales</taxon>
        <taxon>Bogoriellaceae</taxon>
        <taxon>Georgenia</taxon>
    </lineage>
</organism>
<comment type="caution">
    <text evidence="1">The sequence shown here is derived from an EMBL/GenBank/DDBJ whole genome shotgun (WGS) entry which is preliminary data.</text>
</comment>
<evidence type="ECO:0000313" key="2">
    <source>
        <dbReference type="Proteomes" id="UP000222106"/>
    </source>
</evidence>
<dbReference type="RefSeq" id="WP_098483632.1">
    <property type="nucleotide sequence ID" value="NZ_PDJI01000004.1"/>
</dbReference>
<reference evidence="1 2" key="1">
    <citation type="submission" date="2017-10" db="EMBL/GenBank/DDBJ databases">
        <title>Sequencing the genomes of 1000 actinobacteria strains.</title>
        <authorList>
            <person name="Klenk H.-P."/>
        </authorList>
    </citation>
    <scope>NUCLEOTIDE SEQUENCE [LARGE SCALE GENOMIC DNA]</scope>
    <source>
        <strain evidence="1 2">DSM 21838</strain>
    </source>
</reference>
<accession>A0A2A9EKW7</accession>
<evidence type="ECO:0000313" key="1">
    <source>
        <dbReference type="EMBL" id="PFG39548.1"/>
    </source>
</evidence>
<keyword evidence="2" id="KW-1185">Reference proteome</keyword>